<evidence type="ECO:0000313" key="7">
    <source>
        <dbReference type="EnsemblMetazoa" id="GPPI014580-PA"/>
    </source>
</evidence>
<reference evidence="7" key="2">
    <citation type="submission" date="2020-05" db="UniProtKB">
        <authorList>
            <consortium name="EnsemblMetazoa"/>
        </authorList>
    </citation>
    <scope>IDENTIFICATION</scope>
    <source>
        <strain evidence="7">IAEA</strain>
    </source>
</reference>
<dbReference type="InterPro" id="IPR018114">
    <property type="entry name" value="TRYPSIN_HIS"/>
</dbReference>
<keyword evidence="8" id="KW-1185">Reference proteome</keyword>
<dbReference type="SUPFAM" id="SSF50494">
    <property type="entry name" value="Trypsin-like serine proteases"/>
    <property type="match status" value="1"/>
</dbReference>
<dbReference type="VEuPathDB" id="VectorBase:GPPI014580"/>
<name>A0A1B0B0A9_9MUSC</name>
<dbReference type="EnsemblMetazoa" id="GPPI014580-RA">
    <property type="protein sequence ID" value="GPPI014580-PA"/>
    <property type="gene ID" value="GPPI014580"/>
</dbReference>
<dbReference type="InterPro" id="IPR043504">
    <property type="entry name" value="Peptidase_S1_PA_chymotrypsin"/>
</dbReference>
<keyword evidence="2" id="KW-0378">Hydrolase</keyword>
<evidence type="ECO:0000256" key="3">
    <source>
        <dbReference type="ARBA" id="ARBA00022825"/>
    </source>
</evidence>
<dbReference type="InterPro" id="IPR009003">
    <property type="entry name" value="Peptidase_S1_PA"/>
</dbReference>
<evidence type="ECO:0000259" key="6">
    <source>
        <dbReference type="PROSITE" id="PS50240"/>
    </source>
</evidence>
<evidence type="ECO:0000256" key="2">
    <source>
        <dbReference type="ARBA" id="ARBA00022801"/>
    </source>
</evidence>
<dbReference type="AlphaFoldDB" id="A0A1B0B0A9"/>
<keyword evidence="4" id="KW-1015">Disulfide bond</keyword>
<dbReference type="Pfam" id="PF00089">
    <property type="entry name" value="Trypsin"/>
    <property type="match status" value="1"/>
</dbReference>
<protein>
    <recommendedName>
        <fullName evidence="6">Peptidase S1 domain-containing protein</fullName>
    </recommendedName>
</protein>
<dbReference type="Proteomes" id="UP000092460">
    <property type="component" value="Unassembled WGS sequence"/>
</dbReference>
<dbReference type="InterPro" id="IPR001254">
    <property type="entry name" value="Trypsin_dom"/>
</dbReference>
<dbReference type="EMBL" id="JXJN01006660">
    <property type="status" value="NOT_ANNOTATED_CDS"/>
    <property type="molecule type" value="Genomic_DNA"/>
</dbReference>
<sequence>MSSFLKNCLFINFIFILFTINDSEYNKTIDYADNYATGNAVSYEDPTEDYDTTFYYKTDHSNEAKLQNIFDPEGDYVFLTSNDNETDGYEDFSKYVVSIRLNQTYHCVGCIIRADLVLTAAHCFHSKSGDMSQKLIGVDVVAGQRRRLWVTSSTQIRKAKRAILNDCWNGLYSYCDIALVELDKEFTLYDDLVWPLNLPKKQALPHTSCSTCGWGSFYINGPQVDEILCTDYSIIPCGEDPGVICASPLNTMKNWTGLCDSGAPLICNDNIVGIAMNHDACLERYTDVYYYLSWINTNMAYKVTNNGLIYWLILICAVNKKDNLINFY</sequence>
<keyword evidence="1" id="KW-0645">Protease</keyword>
<dbReference type="SMART" id="SM00020">
    <property type="entry name" value="Tryp_SPc"/>
    <property type="match status" value="1"/>
</dbReference>
<keyword evidence="5" id="KW-0732">Signal</keyword>
<accession>A0A1B0B0A9</accession>
<dbReference type="GO" id="GO:0006508">
    <property type="term" value="P:proteolysis"/>
    <property type="evidence" value="ECO:0007669"/>
    <property type="project" value="UniProtKB-KW"/>
</dbReference>
<dbReference type="Gene3D" id="2.40.10.10">
    <property type="entry name" value="Trypsin-like serine proteases"/>
    <property type="match status" value="1"/>
</dbReference>
<dbReference type="GO" id="GO:0004252">
    <property type="term" value="F:serine-type endopeptidase activity"/>
    <property type="evidence" value="ECO:0007669"/>
    <property type="project" value="InterPro"/>
</dbReference>
<dbReference type="InterPro" id="IPR050430">
    <property type="entry name" value="Peptidase_S1"/>
</dbReference>
<evidence type="ECO:0000313" key="8">
    <source>
        <dbReference type="Proteomes" id="UP000092460"/>
    </source>
</evidence>
<dbReference type="PROSITE" id="PS00134">
    <property type="entry name" value="TRYPSIN_HIS"/>
    <property type="match status" value="1"/>
</dbReference>
<feature type="domain" description="Peptidase S1" evidence="6">
    <location>
        <begin position="95"/>
        <end position="300"/>
    </location>
</feature>
<feature type="signal peptide" evidence="5">
    <location>
        <begin position="1"/>
        <end position="23"/>
    </location>
</feature>
<organism evidence="7 8">
    <name type="scientific">Glossina palpalis gambiensis</name>
    <dbReference type="NCBI Taxonomy" id="67801"/>
    <lineage>
        <taxon>Eukaryota</taxon>
        <taxon>Metazoa</taxon>
        <taxon>Ecdysozoa</taxon>
        <taxon>Arthropoda</taxon>
        <taxon>Hexapoda</taxon>
        <taxon>Insecta</taxon>
        <taxon>Pterygota</taxon>
        <taxon>Neoptera</taxon>
        <taxon>Endopterygota</taxon>
        <taxon>Diptera</taxon>
        <taxon>Brachycera</taxon>
        <taxon>Muscomorpha</taxon>
        <taxon>Hippoboscoidea</taxon>
        <taxon>Glossinidae</taxon>
        <taxon>Glossina</taxon>
    </lineage>
</organism>
<feature type="chain" id="PRO_5008404413" description="Peptidase S1 domain-containing protein" evidence="5">
    <location>
        <begin position="24"/>
        <end position="328"/>
    </location>
</feature>
<dbReference type="PANTHER" id="PTHR24276">
    <property type="entry name" value="POLYSERASE-RELATED"/>
    <property type="match status" value="1"/>
</dbReference>
<dbReference type="PANTHER" id="PTHR24276:SF91">
    <property type="entry name" value="AT26814P-RELATED"/>
    <property type="match status" value="1"/>
</dbReference>
<evidence type="ECO:0000256" key="4">
    <source>
        <dbReference type="ARBA" id="ARBA00023157"/>
    </source>
</evidence>
<dbReference type="STRING" id="67801.A0A1B0B0A9"/>
<keyword evidence="3" id="KW-0720">Serine protease</keyword>
<proteinExistence type="predicted"/>
<reference evidence="8" key="1">
    <citation type="submission" date="2015-01" db="EMBL/GenBank/DDBJ databases">
        <authorList>
            <person name="Aksoy S."/>
            <person name="Warren W."/>
            <person name="Wilson R.K."/>
        </authorList>
    </citation>
    <scope>NUCLEOTIDE SEQUENCE [LARGE SCALE GENOMIC DNA]</scope>
    <source>
        <strain evidence="8">IAEA</strain>
    </source>
</reference>
<evidence type="ECO:0000256" key="1">
    <source>
        <dbReference type="ARBA" id="ARBA00022670"/>
    </source>
</evidence>
<dbReference type="PROSITE" id="PS50240">
    <property type="entry name" value="TRYPSIN_DOM"/>
    <property type="match status" value="1"/>
</dbReference>
<evidence type="ECO:0000256" key="5">
    <source>
        <dbReference type="SAM" id="SignalP"/>
    </source>
</evidence>